<name>A0ABZ2KLM1_9BACT</name>
<dbReference type="EMBL" id="CP089982">
    <property type="protein sequence ID" value="WXA99553.1"/>
    <property type="molecule type" value="Genomic_DNA"/>
</dbReference>
<evidence type="ECO:0000259" key="3">
    <source>
        <dbReference type="PROSITE" id="PS50110"/>
    </source>
</evidence>
<dbReference type="SMART" id="SM00448">
    <property type="entry name" value="REC"/>
    <property type="match status" value="1"/>
</dbReference>
<dbReference type="Proteomes" id="UP001379533">
    <property type="component" value="Chromosome"/>
</dbReference>
<dbReference type="InterPro" id="IPR050595">
    <property type="entry name" value="Bact_response_regulator"/>
</dbReference>
<accession>A0ABZ2KLM1</accession>
<evidence type="ECO:0000313" key="4">
    <source>
        <dbReference type="EMBL" id="WXA99553.1"/>
    </source>
</evidence>
<dbReference type="SUPFAM" id="SSF52172">
    <property type="entry name" value="CheY-like"/>
    <property type="match status" value="1"/>
</dbReference>
<feature type="modified residue" description="4-aspartylphosphate" evidence="2">
    <location>
        <position position="68"/>
    </location>
</feature>
<keyword evidence="1 2" id="KW-0597">Phosphoprotein</keyword>
<keyword evidence="5" id="KW-1185">Reference proteome</keyword>
<evidence type="ECO:0000313" key="5">
    <source>
        <dbReference type="Proteomes" id="UP001379533"/>
    </source>
</evidence>
<dbReference type="PROSITE" id="PS50110">
    <property type="entry name" value="RESPONSE_REGULATORY"/>
    <property type="match status" value="1"/>
</dbReference>
<evidence type="ECO:0000256" key="2">
    <source>
        <dbReference type="PROSITE-ProRule" id="PRU00169"/>
    </source>
</evidence>
<organism evidence="4 5">
    <name type="scientific">Pendulispora brunnea</name>
    <dbReference type="NCBI Taxonomy" id="2905690"/>
    <lineage>
        <taxon>Bacteria</taxon>
        <taxon>Pseudomonadati</taxon>
        <taxon>Myxococcota</taxon>
        <taxon>Myxococcia</taxon>
        <taxon>Myxococcales</taxon>
        <taxon>Sorangiineae</taxon>
        <taxon>Pendulisporaceae</taxon>
        <taxon>Pendulispora</taxon>
    </lineage>
</organism>
<dbReference type="InterPro" id="IPR011006">
    <property type="entry name" value="CheY-like_superfamily"/>
</dbReference>
<sequence>MPNPGEGAPESVPATRPLVLYVDDDAGNLAAARLLLEDRYELLEAENDEEACTCLKREGQRIDMILMDIQLKRSHLDGVGLVKLIRGTLDRAGLPGYTLDVPVLATPVIFLTAYGRLYPSDELFRAGGADVVVKPVDFIKLSNAMARYLTQKALSRLG</sequence>
<dbReference type="Pfam" id="PF00072">
    <property type="entry name" value="Response_reg"/>
    <property type="match status" value="1"/>
</dbReference>
<dbReference type="RefSeq" id="WP_394850192.1">
    <property type="nucleotide sequence ID" value="NZ_CP089982.1"/>
</dbReference>
<gene>
    <name evidence="4" type="ORF">LZC95_22385</name>
</gene>
<dbReference type="Gene3D" id="3.40.50.2300">
    <property type="match status" value="1"/>
</dbReference>
<protein>
    <submittedName>
        <fullName evidence="4">Response regulator</fullName>
    </submittedName>
</protein>
<evidence type="ECO:0000256" key="1">
    <source>
        <dbReference type="ARBA" id="ARBA00022553"/>
    </source>
</evidence>
<feature type="domain" description="Response regulatory" evidence="3">
    <location>
        <begin position="18"/>
        <end position="149"/>
    </location>
</feature>
<dbReference type="PANTHER" id="PTHR44591">
    <property type="entry name" value="STRESS RESPONSE REGULATOR PROTEIN 1"/>
    <property type="match status" value="1"/>
</dbReference>
<reference evidence="4 5" key="1">
    <citation type="submission" date="2021-12" db="EMBL/GenBank/DDBJ databases">
        <title>Discovery of the Pendulisporaceae a myxobacterial family with distinct sporulation behavior and unique specialized metabolism.</title>
        <authorList>
            <person name="Garcia R."/>
            <person name="Popoff A."/>
            <person name="Bader C.D."/>
            <person name="Loehr J."/>
            <person name="Walesch S."/>
            <person name="Walt C."/>
            <person name="Boldt J."/>
            <person name="Bunk B."/>
            <person name="Haeckl F.J.F.P.J."/>
            <person name="Gunesch A.P."/>
            <person name="Birkelbach J."/>
            <person name="Nuebel U."/>
            <person name="Pietschmann T."/>
            <person name="Bach T."/>
            <person name="Mueller R."/>
        </authorList>
    </citation>
    <scope>NUCLEOTIDE SEQUENCE [LARGE SCALE GENOMIC DNA]</scope>
    <source>
        <strain evidence="4 5">MSr12523</strain>
    </source>
</reference>
<proteinExistence type="predicted"/>
<dbReference type="InterPro" id="IPR001789">
    <property type="entry name" value="Sig_transdc_resp-reg_receiver"/>
</dbReference>
<dbReference type="PANTHER" id="PTHR44591:SF3">
    <property type="entry name" value="RESPONSE REGULATORY DOMAIN-CONTAINING PROTEIN"/>
    <property type="match status" value="1"/>
</dbReference>